<dbReference type="EMBL" id="CANI01000021">
    <property type="protein sequence ID" value="CCM76096.1"/>
    <property type="molecule type" value="Genomic_DNA"/>
</dbReference>
<protein>
    <submittedName>
        <fullName evidence="1">Uncharacterized protein</fullName>
    </submittedName>
</protein>
<organism evidence="1 2">
    <name type="scientific">Rhizobium mesoamericanum STM3625</name>
    <dbReference type="NCBI Taxonomy" id="1211777"/>
    <lineage>
        <taxon>Bacteria</taxon>
        <taxon>Pseudomonadati</taxon>
        <taxon>Pseudomonadota</taxon>
        <taxon>Alphaproteobacteria</taxon>
        <taxon>Hyphomicrobiales</taxon>
        <taxon>Rhizobiaceae</taxon>
        <taxon>Rhizobium/Agrobacterium group</taxon>
        <taxon>Rhizobium</taxon>
    </lineage>
</organism>
<name>K0PHX3_9HYPH</name>
<comment type="caution">
    <text evidence="1">The sequence shown here is derived from an EMBL/GenBank/DDBJ whole genome shotgun (WGS) entry which is preliminary data.</text>
</comment>
<dbReference type="STRING" id="1211777.BN77_3287"/>
<gene>
    <name evidence="1" type="ORF">BN77_3287</name>
</gene>
<evidence type="ECO:0000313" key="2">
    <source>
        <dbReference type="Proteomes" id="UP000009319"/>
    </source>
</evidence>
<evidence type="ECO:0000313" key="1">
    <source>
        <dbReference type="EMBL" id="CCM76096.1"/>
    </source>
</evidence>
<keyword evidence="2" id="KW-1185">Reference proteome</keyword>
<reference evidence="1 2" key="1">
    <citation type="journal article" date="2013" name="Genome Announc.">
        <title>Draft Genome Sequence of Rhizobium mesoamericanum STM3625, a Nitrogen-Fixing Symbiont of Mimosa pudica Isolated in French Guiana (South America).</title>
        <authorList>
            <person name="Moulin L."/>
            <person name="Mornico D."/>
            <person name="Melkonian R."/>
            <person name="Klonowska A."/>
        </authorList>
    </citation>
    <scope>NUCLEOTIDE SEQUENCE [LARGE SCALE GENOMIC DNA]</scope>
    <source>
        <strain evidence="1 2">STM3625</strain>
    </source>
</reference>
<sequence>MIHVYRLCVRRLEMKANVDTSVERYIGIHYAVFVRAKGQPTTTSQRLTIADPPQATRCAET</sequence>
<dbReference type="AlphaFoldDB" id="K0PHX3"/>
<dbReference type="HOGENOM" id="CLU_2919625_0_0_5"/>
<accession>K0PHX3</accession>
<dbReference type="Proteomes" id="UP000009319">
    <property type="component" value="Unassembled WGS sequence"/>
</dbReference>
<proteinExistence type="predicted"/>